<accession>A0ABX8TME3</accession>
<gene>
    <name evidence="1" type="ORF">KWG56_18380</name>
</gene>
<keyword evidence="1" id="KW-0614">Plasmid</keyword>
<evidence type="ECO:0000313" key="2">
    <source>
        <dbReference type="Proteomes" id="UP000824334"/>
    </source>
</evidence>
<dbReference type="GeneID" id="94377266"/>
<dbReference type="Proteomes" id="UP000824334">
    <property type="component" value="Plasmid unnamed1"/>
</dbReference>
<dbReference type="EMBL" id="CP080035">
    <property type="protein sequence ID" value="QYC12411.1"/>
    <property type="molecule type" value="Genomic_DNA"/>
</dbReference>
<evidence type="ECO:0000313" key="1">
    <source>
        <dbReference type="EMBL" id="QYC12411.1"/>
    </source>
</evidence>
<reference evidence="1 2" key="1">
    <citation type="submission" date="2021-07" db="EMBL/GenBank/DDBJ databases">
        <title>Isolation and characterization of bacteria from a gold mining with a capacity of golden bioaccumulation.</title>
        <authorList>
            <person name="Yang X.J."/>
        </authorList>
    </citation>
    <scope>NUCLEOTIDE SEQUENCE [LARGE SCALE GENOMIC DNA]</scope>
    <source>
        <strain evidence="1 2">Au29</strain>
        <plasmid evidence="1 2">unnamed1</plasmid>
    </source>
</reference>
<sequence length="119" mass="13761">MIETLTARIACFVFDTPRLNPSEHFDGIGQDEWPALIEAHASIDPGRVRPIRARYYDAADRHFRRWFFAQPDQFRRMYLDVLAIVAQDDVSPAHPLYLEHCDRSERSRAMAISAEEGEA</sequence>
<organism evidence="1 2">
    <name type="scientific">Brevundimonas nasdae</name>
    <dbReference type="NCBI Taxonomy" id="172043"/>
    <lineage>
        <taxon>Bacteria</taxon>
        <taxon>Pseudomonadati</taxon>
        <taxon>Pseudomonadota</taxon>
        <taxon>Alphaproteobacteria</taxon>
        <taxon>Caulobacterales</taxon>
        <taxon>Caulobacteraceae</taxon>
        <taxon>Brevundimonas</taxon>
    </lineage>
</organism>
<name>A0ABX8TME3_9CAUL</name>
<geneLocation type="plasmid" evidence="1 2">
    <name>unnamed1</name>
</geneLocation>
<proteinExistence type="predicted"/>
<protein>
    <submittedName>
        <fullName evidence="1">Uncharacterized protein</fullName>
    </submittedName>
</protein>
<dbReference type="RefSeq" id="WP_201101256.1">
    <property type="nucleotide sequence ID" value="NZ_BAAAEE010000011.1"/>
</dbReference>
<keyword evidence="2" id="KW-1185">Reference proteome</keyword>